<feature type="region of interest" description="Disordered" evidence="1">
    <location>
        <begin position="335"/>
        <end position="357"/>
    </location>
</feature>
<evidence type="ECO:0000256" key="1">
    <source>
        <dbReference type="SAM" id="MobiDB-lite"/>
    </source>
</evidence>
<gene>
    <name evidence="2" type="ORF">ISP19_03320</name>
</gene>
<accession>A0ABS2K0I0</accession>
<dbReference type="RefSeq" id="WP_204679842.1">
    <property type="nucleotide sequence ID" value="NZ_BSNR01000023.1"/>
</dbReference>
<dbReference type="SUPFAM" id="SSF82185">
    <property type="entry name" value="Histone H3 K4-specific methyltransferase SET7/9 N-terminal domain"/>
    <property type="match status" value="2"/>
</dbReference>
<proteinExistence type="predicted"/>
<evidence type="ECO:0000313" key="2">
    <source>
        <dbReference type="EMBL" id="MBM7124399.1"/>
    </source>
</evidence>
<evidence type="ECO:0000313" key="3">
    <source>
        <dbReference type="Proteomes" id="UP001430149"/>
    </source>
</evidence>
<sequence length="531" mass="58140">MITRDFKILPLNRFSVQFSLAMQDDALAIVWSARLTAWLGIEQRKTERRYGESEAVTEAKLHRYLRYTPWWGSHAISFIRQRNFPQHPSQFRQTRGNMKRNAQIWTLLALAPLAISLTGCGSNAVDSRDIEFNDGLAFQVNHQDPFTGVVTFVHDTPSIVGKLYSYAPMSGYDLQESRSIQNNFTCSFHFVKGAMNGDVECKDDNGGKMASFSMNEKGLFDGLAVLYSPLDATKKYAELNWKSGTLDGDQKTYGSDGSTIIDDLHLSGGRKDGQEVVKDESGNVIADGKWDNGKPESGSIAKWKIGADPRGVKIITVESVVNYVNGLESGKATFYAEDDSTSPPSTSISTGEYDNGNRTGLWEDGHVGGIANAIINSFQGGMPQVLYNFPPYRMTNGDTSGALRDCHSYKSYWSQGHIAGKVECFTTAGNPLLEFEIENGQLIGDVLFHDPSSGQVVSIHQQDGRAVPESGAESASQVAPQAVAQSASGGDECVNRWIDAFHKAQGADVPISNDQLSEWQADCQQGKQAPQ</sequence>
<reference evidence="2" key="1">
    <citation type="submission" date="2020-10" db="EMBL/GenBank/DDBJ databases">
        <title>Phylogeny of dyella-like bacteria.</title>
        <authorList>
            <person name="Fu J."/>
        </authorList>
    </citation>
    <scope>NUCLEOTIDE SEQUENCE</scope>
    <source>
        <strain evidence="2">DHOC52</strain>
    </source>
</reference>
<protein>
    <submittedName>
        <fullName evidence="2">Uncharacterized protein</fullName>
    </submittedName>
</protein>
<comment type="caution">
    <text evidence="2">The sequence shown here is derived from an EMBL/GenBank/DDBJ whole genome shotgun (WGS) entry which is preliminary data.</text>
</comment>
<dbReference type="Proteomes" id="UP001430149">
    <property type="component" value="Unassembled WGS sequence"/>
</dbReference>
<feature type="compositionally biased region" description="Low complexity" evidence="1">
    <location>
        <begin position="341"/>
        <end position="350"/>
    </location>
</feature>
<organism evidence="2 3">
    <name type="scientific">Dyella flava</name>
    <dbReference type="NCBI Taxonomy" id="1920170"/>
    <lineage>
        <taxon>Bacteria</taxon>
        <taxon>Pseudomonadati</taxon>
        <taxon>Pseudomonadota</taxon>
        <taxon>Gammaproteobacteria</taxon>
        <taxon>Lysobacterales</taxon>
        <taxon>Rhodanobacteraceae</taxon>
        <taxon>Dyella</taxon>
    </lineage>
</organism>
<name>A0ABS2K0I0_9GAMM</name>
<dbReference type="EMBL" id="JADIKE010000026">
    <property type="protein sequence ID" value="MBM7124399.1"/>
    <property type="molecule type" value="Genomic_DNA"/>
</dbReference>
<keyword evidence="3" id="KW-1185">Reference proteome</keyword>